<keyword evidence="5" id="KW-0963">Cytoplasm</keyword>
<accession>A0A212DEL3</accession>
<dbReference type="GO" id="GO:0000082">
    <property type="term" value="P:G1/S transition of mitotic cell cycle"/>
    <property type="evidence" value="ECO:0007669"/>
    <property type="project" value="TreeGrafter"/>
</dbReference>
<dbReference type="GO" id="GO:0005737">
    <property type="term" value="C:cytoplasm"/>
    <property type="evidence" value="ECO:0007669"/>
    <property type="project" value="UniProtKB-SubCell"/>
</dbReference>
<evidence type="ECO:0000256" key="1">
    <source>
        <dbReference type="ARBA" id="ARBA00004126"/>
    </source>
</evidence>
<dbReference type="EMBL" id="MKHE01000003">
    <property type="protein sequence ID" value="OWK16660.1"/>
    <property type="molecule type" value="Genomic_DNA"/>
</dbReference>
<keyword evidence="10 18" id="KW-0547">Nucleotide-binding</keyword>
<keyword evidence="23" id="KW-1185">Reference proteome</keyword>
<evidence type="ECO:0000313" key="22">
    <source>
        <dbReference type="EMBL" id="OWK16660.1"/>
    </source>
</evidence>
<evidence type="ECO:0000259" key="21">
    <source>
        <dbReference type="PROSITE" id="PS50011"/>
    </source>
</evidence>
<keyword evidence="6 19" id="KW-0723">Serine/threonine-protein kinase</keyword>
<comment type="catalytic activity">
    <reaction evidence="17">
        <text>L-seryl-[protein] + ATP = O-phospho-L-seryl-[protein] + ADP + H(+)</text>
        <dbReference type="Rhea" id="RHEA:17989"/>
        <dbReference type="Rhea" id="RHEA-COMP:9863"/>
        <dbReference type="Rhea" id="RHEA-COMP:11604"/>
        <dbReference type="ChEBI" id="CHEBI:15378"/>
        <dbReference type="ChEBI" id="CHEBI:29999"/>
        <dbReference type="ChEBI" id="CHEBI:30616"/>
        <dbReference type="ChEBI" id="CHEBI:83421"/>
        <dbReference type="ChEBI" id="CHEBI:456216"/>
        <dbReference type="EC" id="2.7.11.22"/>
    </reaction>
</comment>
<evidence type="ECO:0000256" key="2">
    <source>
        <dbReference type="ARBA" id="ARBA00004496"/>
    </source>
</evidence>
<evidence type="ECO:0000256" key="20">
    <source>
        <dbReference type="SAM" id="MobiDB-lite"/>
    </source>
</evidence>
<evidence type="ECO:0000256" key="8">
    <source>
        <dbReference type="ARBA" id="ARBA00022618"/>
    </source>
</evidence>
<evidence type="ECO:0000256" key="17">
    <source>
        <dbReference type="ARBA" id="ARBA00048367"/>
    </source>
</evidence>
<keyword evidence="9" id="KW-0808">Transferase</keyword>
<dbReference type="SMART" id="SM00220">
    <property type="entry name" value="S_TKc"/>
    <property type="match status" value="1"/>
</dbReference>
<comment type="similarity">
    <text evidence="3">Belongs to the protein kinase superfamily. CMGC Ser/Thr protein kinase family. CDC2/CDKX subfamily.</text>
</comment>
<evidence type="ECO:0000256" key="12">
    <source>
        <dbReference type="ARBA" id="ARBA00022840"/>
    </source>
</evidence>
<dbReference type="Pfam" id="PF00069">
    <property type="entry name" value="Pkinase"/>
    <property type="match status" value="1"/>
</dbReference>
<gene>
    <name evidence="22" type="ORF">Celaphus_00011657</name>
</gene>
<reference evidence="22 23" key="1">
    <citation type="journal article" date="2018" name="Mol. Genet. Genomics">
        <title>The red deer Cervus elaphus genome CerEla1.0: sequencing, annotating, genes, and chromosomes.</title>
        <authorList>
            <person name="Bana N.A."/>
            <person name="Nyiri A."/>
            <person name="Nagy J."/>
            <person name="Frank K."/>
            <person name="Nagy T."/>
            <person name="Steger V."/>
            <person name="Schiller M."/>
            <person name="Lakatos P."/>
            <person name="Sugar L."/>
            <person name="Horn P."/>
            <person name="Barta E."/>
            <person name="Orosz L."/>
        </authorList>
    </citation>
    <scope>NUCLEOTIDE SEQUENCE [LARGE SCALE GENOMIC DNA]</scope>
    <source>
        <strain evidence="22">Hungarian</strain>
    </source>
</reference>
<organism evidence="22 23">
    <name type="scientific">Cervus elaphus hippelaphus</name>
    <name type="common">European red deer</name>
    <dbReference type="NCBI Taxonomy" id="46360"/>
    <lineage>
        <taxon>Eukaryota</taxon>
        <taxon>Metazoa</taxon>
        <taxon>Chordata</taxon>
        <taxon>Craniata</taxon>
        <taxon>Vertebrata</taxon>
        <taxon>Euteleostomi</taxon>
        <taxon>Mammalia</taxon>
        <taxon>Eutheria</taxon>
        <taxon>Laurasiatheria</taxon>
        <taxon>Artiodactyla</taxon>
        <taxon>Ruminantia</taxon>
        <taxon>Pecora</taxon>
        <taxon>Cervidae</taxon>
        <taxon>Cervinae</taxon>
        <taxon>Cervus</taxon>
    </lineage>
</organism>
<evidence type="ECO:0000256" key="13">
    <source>
        <dbReference type="ARBA" id="ARBA00023306"/>
    </source>
</evidence>
<dbReference type="PROSITE" id="PS50011">
    <property type="entry name" value="PROTEIN_KINASE_DOM"/>
    <property type="match status" value="1"/>
</dbReference>
<keyword evidence="13" id="KW-0131">Cell cycle</keyword>
<evidence type="ECO:0000256" key="11">
    <source>
        <dbReference type="ARBA" id="ARBA00022777"/>
    </source>
</evidence>
<comment type="catalytic activity">
    <reaction evidence="16">
        <text>L-threonyl-[protein] + ATP = O-phospho-L-threonyl-[protein] + ADP + H(+)</text>
        <dbReference type="Rhea" id="RHEA:46608"/>
        <dbReference type="Rhea" id="RHEA-COMP:11060"/>
        <dbReference type="Rhea" id="RHEA-COMP:11605"/>
        <dbReference type="ChEBI" id="CHEBI:15378"/>
        <dbReference type="ChEBI" id="CHEBI:30013"/>
        <dbReference type="ChEBI" id="CHEBI:30616"/>
        <dbReference type="ChEBI" id="CHEBI:61977"/>
        <dbReference type="ChEBI" id="CHEBI:456216"/>
        <dbReference type="EC" id="2.7.11.22"/>
    </reaction>
</comment>
<dbReference type="FunFam" id="1.10.510.10:FF:000205">
    <property type="entry name" value="Cyclin-dependent kinase 6"/>
    <property type="match status" value="1"/>
</dbReference>
<dbReference type="InterPro" id="IPR000719">
    <property type="entry name" value="Prot_kinase_dom"/>
</dbReference>
<sequence length="422" mass="46264">MVGPVASSCPGQTSSVWRCRNRLRGPDNGPTPQLLTRGEPVAEIGVGAYGTVYKARDPHSGHFVALKSVRVPNGGGAGGGLPISAVREVALLRRLEAFEHPNVVRLMDVCATARTDRETKVTLVFEHVDQDLRTYLDKAPPPGLPVETIKDLMRQFLRGLDFLHANCIVHRDLKPENILVTSGGTVKLADFGLARIYSYQMALTPVVVTLWYRAPEVLLQSTYATPVDMWSVGCIFAEMFRRKPLFCGNSEADQLGKIFDLIGLPPEDDWPRDVSLPRGAFSPRGPRPVQSLPAHSPSTSELLETGNHELKSANLTILPGARCPGPFRSGYKEKQHLVMVDSAHQPSNRDEKKEDSHRDDSSDDVDAGHQTQALGPRSHSNEQEAYQLQETAGCISKERQCASPPRAEVRAVPDTKGELSFA</sequence>
<evidence type="ECO:0000256" key="4">
    <source>
        <dbReference type="ARBA" id="ARBA00012425"/>
    </source>
</evidence>
<dbReference type="SUPFAM" id="SSF56112">
    <property type="entry name" value="Protein kinase-like (PK-like)"/>
    <property type="match status" value="1"/>
</dbReference>
<dbReference type="GO" id="GO:0030332">
    <property type="term" value="F:cyclin binding"/>
    <property type="evidence" value="ECO:0007669"/>
    <property type="project" value="TreeGrafter"/>
</dbReference>
<dbReference type="EC" id="2.7.11.22" evidence="4"/>
<dbReference type="InterPro" id="IPR008271">
    <property type="entry name" value="Ser/Thr_kinase_AS"/>
</dbReference>
<name>A0A212DEL3_CEREH</name>
<dbReference type="GO" id="GO:0000307">
    <property type="term" value="C:cyclin-dependent protein kinase holoenzyme complex"/>
    <property type="evidence" value="ECO:0007669"/>
    <property type="project" value="TreeGrafter"/>
</dbReference>
<keyword evidence="11" id="KW-0418">Kinase</keyword>
<dbReference type="OrthoDB" id="1732493at2759"/>
<protein>
    <recommendedName>
        <fullName evidence="14">Cyclin-dependent kinase 4</fullName>
        <ecNumber evidence="4">2.7.11.22</ecNumber>
    </recommendedName>
    <alternativeName>
        <fullName evidence="15">Cell division protein kinase 4</fullName>
    </alternativeName>
</protein>
<evidence type="ECO:0000256" key="19">
    <source>
        <dbReference type="RuleBase" id="RU000304"/>
    </source>
</evidence>
<proteinExistence type="inferred from homology"/>
<evidence type="ECO:0000256" key="18">
    <source>
        <dbReference type="PROSITE-ProRule" id="PRU10141"/>
    </source>
</evidence>
<dbReference type="GO" id="GO:0004693">
    <property type="term" value="F:cyclin-dependent protein serine/threonine kinase activity"/>
    <property type="evidence" value="ECO:0007669"/>
    <property type="project" value="UniProtKB-EC"/>
</dbReference>
<dbReference type="PROSITE" id="PS00107">
    <property type="entry name" value="PROTEIN_KINASE_ATP"/>
    <property type="match status" value="1"/>
</dbReference>
<feature type="domain" description="Protein kinase" evidence="21">
    <location>
        <begin position="38"/>
        <end position="311"/>
    </location>
</feature>
<dbReference type="GO" id="GO:0010468">
    <property type="term" value="P:regulation of gene expression"/>
    <property type="evidence" value="ECO:0007669"/>
    <property type="project" value="TreeGrafter"/>
</dbReference>
<dbReference type="GO" id="GO:0007165">
    <property type="term" value="P:signal transduction"/>
    <property type="evidence" value="ECO:0007669"/>
    <property type="project" value="TreeGrafter"/>
</dbReference>
<dbReference type="PROSITE" id="PS00108">
    <property type="entry name" value="PROTEIN_KINASE_ST"/>
    <property type="match status" value="1"/>
</dbReference>
<keyword evidence="7" id="KW-0597">Phosphoprotein</keyword>
<evidence type="ECO:0000256" key="16">
    <source>
        <dbReference type="ARBA" id="ARBA00047811"/>
    </source>
</evidence>
<comment type="subcellular location">
    <subcellularLocation>
        <location evidence="2">Cytoplasm</location>
    </subcellularLocation>
    <subcellularLocation>
        <location evidence="1">Nucleus membrane</location>
    </subcellularLocation>
</comment>
<dbReference type="FunFam" id="3.30.200.20:FF:000124">
    <property type="entry name" value="Cyclin-dependent kinase 4"/>
    <property type="match status" value="1"/>
</dbReference>
<dbReference type="AlphaFoldDB" id="A0A212DEL3"/>
<feature type="binding site" evidence="18">
    <location>
        <position position="67"/>
    </location>
    <ligand>
        <name>ATP</name>
        <dbReference type="ChEBI" id="CHEBI:30616"/>
    </ligand>
</feature>
<evidence type="ECO:0000256" key="14">
    <source>
        <dbReference type="ARBA" id="ARBA00039267"/>
    </source>
</evidence>
<evidence type="ECO:0000256" key="15">
    <source>
        <dbReference type="ARBA" id="ARBA00041294"/>
    </source>
</evidence>
<evidence type="ECO:0000256" key="10">
    <source>
        <dbReference type="ARBA" id="ARBA00022741"/>
    </source>
</evidence>
<dbReference type="GO" id="GO:0031965">
    <property type="term" value="C:nuclear membrane"/>
    <property type="evidence" value="ECO:0007669"/>
    <property type="project" value="UniProtKB-SubCell"/>
</dbReference>
<evidence type="ECO:0000256" key="5">
    <source>
        <dbReference type="ARBA" id="ARBA00022490"/>
    </source>
</evidence>
<feature type="compositionally biased region" description="Basic and acidic residues" evidence="20">
    <location>
        <begin position="347"/>
        <end position="360"/>
    </location>
</feature>
<evidence type="ECO:0000256" key="3">
    <source>
        <dbReference type="ARBA" id="ARBA00006485"/>
    </source>
</evidence>
<keyword evidence="8" id="KW-0132">Cell division</keyword>
<evidence type="ECO:0000313" key="23">
    <source>
        <dbReference type="Proteomes" id="UP000242450"/>
    </source>
</evidence>
<evidence type="ECO:0000256" key="9">
    <source>
        <dbReference type="ARBA" id="ARBA00022679"/>
    </source>
</evidence>
<comment type="caution">
    <text evidence="22">The sequence shown here is derived from an EMBL/GenBank/DDBJ whole genome shotgun (WGS) entry which is preliminary data.</text>
</comment>
<dbReference type="InterPro" id="IPR011009">
    <property type="entry name" value="Kinase-like_dom_sf"/>
</dbReference>
<dbReference type="InterPro" id="IPR050108">
    <property type="entry name" value="CDK"/>
</dbReference>
<dbReference type="PANTHER" id="PTHR24056:SF129">
    <property type="entry name" value="CYCLIN-DEPENDENT KINASE 4"/>
    <property type="match status" value="1"/>
</dbReference>
<dbReference type="Proteomes" id="UP000242450">
    <property type="component" value="Chromosome 3"/>
</dbReference>
<evidence type="ECO:0000256" key="6">
    <source>
        <dbReference type="ARBA" id="ARBA00022527"/>
    </source>
</evidence>
<dbReference type="GO" id="GO:0051301">
    <property type="term" value="P:cell division"/>
    <property type="evidence" value="ECO:0007669"/>
    <property type="project" value="UniProtKB-KW"/>
</dbReference>
<keyword evidence="12 18" id="KW-0067">ATP-binding</keyword>
<dbReference type="GO" id="GO:0010389">
    <property type="term" value="P:regulation of G2/M transition of mitotic cell cycle"/>
    <property type="evidence" value="ECO:0007669"/>
    <property type="project" value="TreeGrafter"/>
</dbReference>
<evidence type="ECO:0000256" key="7">
    <source>
        <dbReference type="ARBA" id="ARBA00022553"/>
    </source>
</evidence>
<dbReference type="GO" id="GO:0005524">
    <property type="term" value="F:ATP binding"/>
    <property type="evidence" value="ECO:0007669"/>
    <property type="project" value="UniProtKB-UniRule"/>
</dbReference>
<feature type="region of interest" description="Disordered" evidence="20">
    <location>
        <begin position="273"/>
        <end position="301"/>
    </location>
</feature>
<dbReference type="Gene3D" id="3.30.200.20">
    <property type="entry name" value="Phosphorylase Kinase, domain 1"/>
    <property type="match status" value="1"/>
</dbReference>
<dbReference type="Gene3D" id="1.10.510.10">
    <property type="entry name" value="Transferase(Phosphotransferase) domain 1"/>
    <property type="match status" value="1"/>
</dbReference>
<dbReference type="PANTHER" id="PTHR24056">
    <property type="entry name" value="CELL DIVISION PROTEIN KINASE"/>
    <property type="match status" value="1"/>
</dbReference>
<dbReference type="InterPro" id="IPR017441">
    <property type="entry name" value="Protein_kinase_ATP_BS"/>
</dbReference>
<feature type="region of interest" description="Disordered" evidence="20">
    <location>
        <begin position="342"/>
        <end position="422"/>
    </location>
</feature>
<feature type="compositionally biased region" description="Basic and acidic residues" evidence="20">
    <location>
        <begin position="407"/>
        <end position="422"/>
    </location>
</feature>